<dbReference type="InterPro" id="IPR051640">
    <property type="entry name" value="GRB10-interact_GYF"/>
</dbReference>
<feature type="non-terminal residue" evidence="3">
    <location>
        <position position="157"/>
    </location>
</feature>
<dbReference type="Pfam" id="PF02213">
    <property type="entry name" value="GYF"/>
    <property type="match status" value="1"/>
</dbReference>
<dbReference type="PANTHER" id="PTHR14445:SF36">
    <property type="entry name" value="FI03272P-RELATED"/>
    <property type="match status" value="1"/>
</dbReference>
<accession>A0A0G4NF25</accession>
<reference evidence="4" key="1">
    <citation type="submission" date="2015-05" db="EMBL/GenBank/DDBJ databases">
        <authorList>
            <person name="Fogelqvist Johan"/>
        </authorList>
    </citation>
    <scope>NUCLEOTIDE SEQUENCE [LARGE SCALE GENOMIC DNA]</scope>
</reference>
<dbReference type="PROSITE" id="PS50829">
    <property type="entry name" value="GYF"/>
    <property type="match status" value="1"/>
</dbReference>
<evidence type="ECO:0000313" key="4">
    <source>
        <dbReference type="Proteomes" id="UP000045706"/>
    </source>
</evidence>
<dbReference type="PANTHER" id="PTHR14445">
    <property type="entry name" value="GRB10 INTERACTING GYF PROTEIN"/>
    <property type="match status" value="1"/>
</dbReference>
<dbReference type="SUPFAM" id="SSF55277">
    <property type="entry name" value="GYF domain"/>
    <property type="match status" value="1"/>
</dbReference>
<dbReference type="EMBL" id="CVQI01034441">
    <property type="protein sequence ID" value="CRK44984.1"/>
    <property type="molecule type" value="Genomic_DNA"/>
</dbReference>
<feature type="compositionally biased region" description="Gly residues" evidence="1">
    <location>
        <begin position="1"/>
        <end position="10"/>
    </location>
</feature>
<dbReference type="SMART" id="SM00444">
    <property type="entry name" value="GYF"/>
    <property type="match status" value="1"/>
</dbReference>
<evidence type="ECO:0000256" key="1">
    <source>
        <dbReference type="SAM" id="MobiDB-lite"/>
    </source>
</evidence>
<gene>
    <name evidence="3" type="ORF">BN1723_019604</name>
</gene>
<feature type="region of interest" description="Disordered" evidence="1">
    <location>
        <begin position="1"/>
        <end position="28"/>
    </location>
</feature>
<evidence type="ECO:0000259" key="2">
    <source>
        <dbReference type="PROSITE" id="PS50829"/>
    </source>
</evidence>
<sequence>MPGGPLGGGPQSYTPINTSTSDLPSNQQRQMVMPDRMRWVYLDPQGQIQGPFTGLEMNDWYKANFFTPDLRVKKVEDSDFEPLGQLIRRIGNSREPFLVPQIGVPHGPPSANGPFSPATPGGVVPPLSGLFPSFGRTLTAEEQNNLERRKQEEQFAM</sequence>
<feature type="region of interest" description="Disordered" evidence="1">
    <location>
        <begin position="102"/>
        <end position="122"/>
    </location>
</feature>
<dbReference type="Proteomes" id="UP000045706">
    <property type="component" value="Unassembled WGS sequence"/>
</dbReference>
<dbReference type="InterPro" id="IPR003169">
    <property type="entry name" value="GYF"/>
</dbReference>
<dbReference type="Gene3D" id="3.30.1490.40">
    <property type="match status" value="1"/>
</dbReference>
<feature type="compositionally biased region" description="Polar residues" evidence="1">
    <location>
        <begin position="11"/>
        <end position="28"/>
    </location>
</feature>
<dbReference type="InterPro" id="IPR035445">
    <property type="entry name" value="GYF-like_dom_sf"/>
</dbReference>
<dbReference type="AlphaFoldDB" id="A0A0G4NF25"/>
<protein>
    <recommendedName>
        <fullName evidence="2">GYF domain-containing protein</fullName>
    </recommendedName>
</protein>
<organism evidence="3 4">
    <name type="scientific">Verticillium longisporum</name>
    <name type="common">Verticillium dahliae var. longisporum</name>
    <dbReference type="NCBI Taxonomy" id="100787"/>
    <lineage>
        <taxon>Eukaryota</taxon>
        <taxon>Fungi</taxon>
        <taxon>Dikarya</taxon>
        <taxon>Ascomycota</taxon>
        <taxon>Pezizomycotina</taxon>
        <taxon>Sordariomycetes</taxon>
        <taxon>Hypocreomycetidae</taxon>
        <taxon>Glomerellales</taxon>
        <taxon>Plectosphaerellaceae</taxon>
        <taxon>Verticillium</taxon>
    </lineage>
</organism>
<feature type="domain" description="GYF" evidence="2">
    <location>
        <begin position="36"/>
        <end position="84"/>
    </location>
</feature>
<evidence type="ECO:0000313" key="3">
    <source>
        <dbReference type="EMBL" id="CRK44984.1"/>
    </source>
</evidence>
<dbReference type="GO" id="GO:0005829">
    <property type="term" value="C:cytosol"/>
    <property type="evidence" value="ECO:0007669"/>
    <property type="project" value="TreeGrafter"/>
</dbReference>
<name>A0A0G4NF25_VERLO</name>
<proteinExistence type="predicted"/>